<proteinExistence type="predicted"/>
<sequence length="53" mass="5922">MTDREHDAPARTDVVWPEPSPLSTWWSTVMATPVRGDHRNESTKTAAMASSPR</sequence>
<dbReference type="RefSeq" id="WP_165776308.1">
    <property type="nucleotide sequence ID" value="NZ_CP116236.1"/>
</dbReference>
<evidence type="ECO:0000256" key="1">
    <source>
        <dbReference type="SAM" id="MobiDB-lite"/>
    </source>
</evidence>
<evidence type="ECO:0000313" key="2">
    <source>
        <dbReference type="EMBL" id="NKY05098.1"/>
    </source>
</evidence>
<dbReference type="Proteomes" id="UP000563898">
    <property type="component" value="Unassembled WGS sequence"/>
</dbReference>
<dbReference type="EMBL" id="JAAXPC010000028">
    <property type="protein sequence ID" value="NKY05098.1"/>
    <property type="molecule type" value="Genomic_DNA"/>
</dbReference>
<organism evidence="2 3">
    <name type="scientific">Gordonia polyisoprenivorans</name>
    <dbReference type="NCBI Taxonomy" id="84595"/>
    <lineage>
        <taxon>Bacteria</taxon>
        <taxon>Bacillati</taxon>
        <taxon>Actinomycetota</taxon>
        <taxon>Actinomycetes</taxon>
        <taxon>Mycobacteriales</taxon>
        <taxon>Gordoniaceae</taxon>
        <taxon>Gordonia</taxon>
    </lineage>
</organism>
<comment type="caution">
    <text evidence="2">The sequence shown here is derived from an EMBL/GenBank/DDBJ whole genome shotgun (WGS) entry which is preliminary data.</text>
</comment>
<accession>A0A846WTQ4</accession>
<feature type="region of interest" description="Disordered" evidence="1">
    <location>
        <begin position="1"/>
        <end position="22"/>
    </location>
</feature>
<feature type="compositionally biased region" description="Basic and acidic residues" evidence="1">
    <location>
        <begin position="1"/>
        <end position="10"/>
    </location>
</feature>
<name>A0A846WTQ4_9ACTN</name>
<dbReference type="AlphaFoldDB" id="A0A846WTQ4"/>
<protein>
    <submittedName>
        <fullName evidence="2">Uncharacterized protein</fullName>
    </submittedName>
</protein>
<evidence type="ECO:0000313" key="3">
    <source>
        <dbReference type="Proteomes" id="UP000563898"/>
    </source>
</evidence>
<gene>
    <name evidence="2" type="ORF">HGA05_26415</name>
</gene>
<reference evidence="2 3" key="1">
    <citation type="submission" date="2020-04" db="EMBL/GenBank/DDBJ databases">
        <title>MicrobeNet Type strains.</title>
        <authorList>
            <person name="Nicholson A.C."/>
        </authorList>
    </citation>
    <scope>NUCLEOTIDE SEQUENCE [LARGE SCALE GENOMIC DNA]</scope>
    <source>
        <strain evidence="2 3">ATCC BAA-14</strain>
    </source>
</reference>